<feature type="transmembrane region" description="Helical" evidence="1">
    <location>
        <begin position="53"/>
        <end position="74"/>
    </location>
</feature>
<name>A0A811ZZQ7_9EURY</name>
<dbReference type="Proteomes" id="UP000614580">
    <property type="component" value="Unassembled WGS sequence"/>
</dbReference>
<keyword evidence="1" id="KW-0472">Membrane</keyword>
<evidence type="ECO:0000313" key="3">
    <source>
        <dbReference type="Proteomes" id="UP000614580"/>
    </source>
</evidence>
<keyword evidence="1" id="KW-1133">Transmembrane helix</keyword>
<gene>
    <name evidence="2" type="ORF">DNFNHJIP_00372</name>
</gene>
<proteinExistence type="predicted"/>
<dbReference type="InterPro" id="IPR027417">
    <property type="entry name" value="P-loop_NTPase"/>
</dbReference>
<feature type="transmembrane region" description="Helical" evidence="1">
    <location>
        <begin position="12"/>
        <end position="33"/>
    </location>
</feature>
<accession>A0A811ZZQ7</accession>
<dbReference type="AlphaFoldDB" id="A0A811ZZQ7"/>
<protein>
    <submittedName>
        <fullName evidence="2">Uncharacterized protein</fullName>
    </submittedName>
</protein>
<reference evidence="2" key="1">
    <citation type="submission" date="2020-12" db="EMBL/GenBank/DDBJ databases">
        <authorList>
            <person name="Hahn C.J."/>
            <person name="Laso-Perez R."/>
            <person name="Vulcano F."/>
            <person name="Vaziourakis K.-M."/>
            <person name="Stokke R."/>
            <person name="Steen I.H."/>
            <person name="Teske A."/>
            <person name="Boetius A."/>
            <person name="Liebeke M."/>
            <person name="Amann R."/>
            <person name="Knittel K."/>
        </authorList>
    </citation>
    <scope>NUCLEOTIDE SEQUENCE</scope>
    <source>
        <strain evidence="2">Gfbio:c6db26ca-90af-429b-aeed-0e3e8aed0b5e:GoM-Arc1_AMV-AAA_792_C10</strain>
    </source>
</reference>
<evidence type="ECO:0000256" key="1">
    <source>
        <dbReference type="SAM" id="Phobius"/>
    </source>
</evidence>
<keyword evidence="1" id="KW-0812">Transmembrane</keyword>
<comment type="caution">
    <text evidence="2">The sequence shown here is derived from an EMBL/GenBank/DDBJ whole genome shotgun (WGS) entry which is preliminary data.</text>
</comment>
<dbReference type="SUPFAM" id="SSF52540">
    <property type="entry name" value="P-loop containing nucleoside triphosphate hydrolases"/>
    <property type="match status" value="1"/>
</dbReference>
<dbReference type="EMBL" id="CAJHZY010000034">
    <property type="protein sequence ID" value="CAD7766967.1"/>
    <property type="molecule type" value="Genomic_DNA"/>
</dbReference>
<organism evidence="2 3">
    <name type="scientific">Candidatus Argoarchaeum ethanivorans</name>
    <dbReference type="NCBI Taxonomy" id="2608793"/>
    <lineage>
        <taxon>Archaea</taxon>
        <taxon>Methanobacteriati</taxon>
        <taxon>Methanobacteriota</taxon>
        <taxon>Stenosarchaea group</taxon>
        <taxon>Methanomicrobia</taxon>
        <taxon>Methanosarcinales</taxon>
        <taxon>Methanosarcinales incertae sedis</taxon>
        <taxon>GOM Arc I cluster</taxon>
        <taxon>Candidatus Argoarchaeum</taxon>
    </lineage>
</organism>
<dbReference type="Gene3D" id="3.40.50.300">
    <property type="entry name" value="P-loop containing nucleotide triphosphate hydrolases"/>
    <property type="match status" value="1"/>
</dbReference>
<evidence type="ECO:0000313" key="2">
    <source>
        <dbReference type="EMBL" id="CAD7766967.1"/>
    </source>
</evidence>
<sequence length="336" mass="39589">MISLRKTIQWVLKSFFGVIVLGLLLGIASNYISPWLRGKELMIFEEFIGLCRSYWMVLTFFLAIISIFWVYDWVRERKDEFRKIWEFYKPIKKLTPEDFKIQKYKKVYISRKSDVTIENILKNGKHILITGKPKVGKTRASYEAIEKLENFSVIKPRSEEIEIEKIKIPTLSNKNFILFLDDLERFIGRNIDEVINGLKEKSKKLIVVATCRTGKELDLVKKELPSLYREFTNIELKKISEEEGRELAKLAGLHLERFDGTPGTIILDMNDMIERYKEARDGQDILKSLKLLREGNLFVYSVLRVKDVCRDIFESSDEMLRRSNWDRIINNLTELV</sequence>